<dbReference type="UniPathway" id="UPA00061">
    <property type="reaction ID" value="UER00516"/>
</dbReference>
<proteinExistence type="inferred from homology"/>
<comment type="pathway">
    <text evidence="1">Nucleoside biosynthesis; alpha-ribazole biosynthesis; alpha-ribazole from 5,6-dimethylbenzimidazole: step 1/2.</text>
</comment>
<evidence type="ECO:0000256" key="4">
    <source>
        <dbReference type="ARBA" id="ARBA00015486"/>
    </source>
</evidence>
<evidence type="ECO:0000256" key="7">
    <source>
        <dbReference type="ARBA" id="ARBA00022679"/>
    </source>
</evidence>
<reference evidence="10 11" key="1">
    <citation type="submission" date="2019-08" db="EMBL/GenBank/DDBJ databases">
        <title>In-depth cultivation of the pig gut microbiome towards novel bacterial diversity and tailored functional studies.</title>
        <authorList>
            <person name="Wylensek D."/>
            <person name="Hitch T.C.A."/>
            <person name="Clavel T."/>
        </authorList>
    </citation>
    <scope>NUCLEOTIDE SEQUENCE [LARGE SCALE GENOMIC DNA]</scope>
    <source>
        <strain evidence="10 11">SM-530-WT-4B</strain>
    </source>
</reference>
<dbReference type="InterPro" id="IPR023195">
    <property type="entry name" value="Nict_dMeBzImd_PRibTrfase_N"/>
</dbReference>
<evidence type="ECO:0000256" key="8">
    <source>
        <dbReference type="ARBA" id="ARBA00047340"/>
    </source>
</evidence>
<keyword evidence="5" id="KW-0169">Cobalamin biosynthesis</keyword>
<dbReference type="PANTHER" id="PTHR43463">
    <property type="entry name" value="NICOTINATE-NUCLEOTIDE--DIMETHYLBENZIMIDAZOLE PHOSPHORIBOSYLTRANSFERASE"/>
    <property type="match status" value="1"/>
</dbReference>
<evidence type="ECO:0000256" key="9">
    <source>
        <dbReference type="NCBIfam" id="TIGR03160"/>
    </source>
</evidence>
<dbReference type="GO" id="GO:0009236">
    <property type="term" value="P:cobalamin biosynthetic process"/>
    <property type="evidence" value="ECO:0007669"/>
    <property type="project" value="UniProtKB-UniRule"/>
</dbReference>
<dbReference type="RefSeq" id="WP_326830920.1">
    <property type="nucleotide sequence ID" value="NZ_VUNH01000010.1"/>
</dbReference>
<keyword evidence="7 10" id="KW-0808">Transferase</keyword>
<dbReference type="PANTHER" id="PTHR43463:SF1">
    <property type="entry name" value="NICOTINATE-NUCLEOTIDE--DIMETHYLBENZIMIDAZOLE PHOSPHORIBOSYLTRANSFERASE"/>
    <property type="match status" value="1"/>
</dbReference>
<dbReference type="InterPro" id="IPR003200">
    <property type="entry name" value="Nict_dMeBzImd_PRibTrfase"/>
</dbReference>
<dbReference type="Gene3D" id="1.10.1610.10">
    <property type="match status" value="1"/>
</dbReference>
<dbReference type="EMBL" id="VUNH01000010">
    <property type="protein sequence ID" value="MST56215.1"/>
    <property type="molecule type" value="Genomic_DNA"/>
</dbReference>
<keyword evidence="11" id="KW-1185">Reference proteome</keyword>
<evidence type="ECO:0000313" key="11">
    <source>
        <dbReference type="Proteomes" id="UP000473699"/>
    </source>
</evidence>
<comment type="similarity">
    <text evidence="2">Belongs to the CobT family.</text>
</comment>
<evidence type="ECO:0000313" key="10">
    <source>
        <dbReference type="EMBL" id="MST56215.1"/>
    </source>
</evidence>
<dbReference type="GO" id="GO:0008939">
    <property type="term" value="F:nicotinate-nucleotide-dimethylbenzimidazole phosphoribosyltransferase activity"/>
    <property type="evidence" value="ECO:0007669"/>
    <property type="project" value="UniProtKB-UniRule"/>
</dbReference>
<dbReference type="Pfam" id="PF02277">
    <property type="entry name" value="DBI_PRT"/>
    <property type="match status" value="1"/>
</dbReference>
<dbReference type="NCBIfam" id="TIGR03160">
    <property type="entry name" value="cobT_DBIPRT"/>
    <property type="match status" value="1"/>
</dbReference>
<dbReference type="Proteomes" id="UP000473699">
    <property type="component" value="Unassembled WGS sequence"/>
</dbReference>
<accession>A0A6L5YDI2</accession>
<sequence>MNVDLNEINSRLTGPDAAAVKASLERWSLVAKPLKSLGALEDLVTRIAGITGEARFDIGKRALVVMCADNGVIAQGVTQTDESITALVAADLAKGCSSANLMARVARADVIPVDVGVKYPPDAPGLISRRIAAGTRDFTSGPAMTREQALRAIGVGIETARECREKGYRLIATGEMGIGNTTTSAAVAAVLLGCEPRGITGRGAGLSDEGLKRKIAAIEKGIAVNRPDADDALDVLAKLGGFDIAAMAGLFIGGALERLPVVIDGVISAVGALAARRLCPGCAFAMIPSHMSAEPAARRIFGELGLEPVIRAGMRLGEGTGALCLFPLLDMAMALYDGLVFSDIGMEAYTPQS</sequence>
<evidence type="ECO:0000256" key="6">
    <source>
        <dbReference type="ARBA" id="ARBA00022676"/>
    </source>
</evidence>
<comment type="caution">
    <text evidence="10">The sequence shown here is derived from an EMBL/GenBank/DDBJ whole genome shotgun (WGS) entry which is preliminary data.</text>
</comment>
<evidence type="ECO:0000256" key="2">
    <source>
        <dbReference type="ARBA" id="ARBA00007110"/>
    </source>
</evidence>
<evidence type="ECO:0000256" key="3">
    <source>
        <dbReference type="ARBA" id="ARBA00011991"/>
    </source>
</evidence>
<comment type="catalytic activity">
    <reaction evidence="8">
        <text>5,6-dimethylbenzimidazole + nicotinate beta-D-ribonucleotide = alpha-ribazole 5'-phosphate + nicotinate + H(+)</text>
        <dbReference type="Rhea" id="RHEA:11196"/>
        <dbReference type="ChEBI" id="CHEBI:15378"/>
        <dbReference type="ChEBI" id="CHEBI:15890"/>
        <dbReference type="ChEBI" id="CHEBI:32544"/>
        <dbReference type="ChEBI" id="CHEBI:57502"/>
        <dbReference type="ChEBI" id="CHEBI:57918"/>
        <dbReference type="EC" id="2.4.2.21"/>
    </reaction>
</comment>
<protein>
    <recommendedName>
        <fullName evidence="4 9">Nicotinate-nucleotide--dimethylbenzimidazole phosphoribosyltransferase</fullName>
        <ecNumber evidence="3 9">2.4.2.21</ecNumber>
    </recommendedName>
</protein>
<dbReference type="EC" id="2.4.2.21" evidence="3 9"/>
<keyword evidence="6 10" id="KW-0328">Glycosyltransferase</keyword>
<name>A0A6L5YDI2_9BACT</name>
<organism evidence="10 11">
    <name type="scientific">Pyramidobacter porci</name>
    <dbReference type="NCBI Taxonomy" id="2605789"/>
    <lineage>
        <taxon>Bacteria</taxon>
        <taxon>Thermotogati</taxon>
        <taxon>Synergistota</taxon>
        <taxon>Synergistia</taxon>
        <taxon>Synergistales</taxon>
        <taxon>Dethiosulfovibrionaceae</taxon>
        <taxon>Pyramidobacter</taxon>
    </lineage>
</organism>
<evidence type="ECO:0000256" key="1">
    <source>
        <dbReference type="ARBA" id="ARBA00005049"/>
    </source>
</evidence>
<dbReference type="Gene3D" id="3.40.50.10210">
    <property type="match status" value="1"/>
</dbReference>
<dbReference type="AlphaFoldDB" id="A0A6L5YDI2"/>
<dbReference type="NCBIfam" id="NF000996">
    <property type="entry name" value="PRK00105.1"/>
    <property type="match status" value="1"/>
</dbReference>
<evidence type="ECO:0000256" key="5">
    <source>
        <dbReference type="ARBA" id="ARBA00022573"/>
    </source>
</evidence>
<dbReference type="FunFam" id="3.40.50.10210:FF:000001">
    <property type="entry name" value="Nicotinate-nucleotide--dimethylbenzimidazole phosphoribosyltransferase"/>
    <property type="match status" value="1"/>
</dbReference>
<dbReference type="InterPro" id="IPR036087">
    <property type="entry name" value="Nict_dMeBzImd_PRibTrfase_sf"/>
</dbReference>
<dbReference type="InterPro" id="IPR017846">
    <property type="entry name" value="Nict_dMeBzImd_PRibTrfase_bact"/>
</dbReference>
<dbReference type="CDD" id="cd02439">
    <property type="entry name" value="DMB-PRT_CobT"/>
    <property type="match status" value="1"/>
</dbReference>
<dbReference type="SUPFAM" id="SSF52733">
    <property type="entry name" value="Nicotinate mononucleotide:5,6-dimethylbenzimidazole phosphoribosyltransferase (CobT)"/>
    <property type="match status" value="1"/>
</dbReference>
<gene>
    <name evidence="10" type="primary">cobT</name>
    <name evidence="10" type="ORF">FYJ74_09250</name>
</gene>